<sequence length="46" mass="5320">MPALFMFRLYDSVDLFTGNDGLSVSLGNWFHFSRFCNQLPLFQSLS</sequence>
<evidence type="ECO:0000313" key="1">
    <source>
        <dbReference type="EMBL" id="CTQ66318.1"/>
    </source>
</evidence>
<dbReference type="EMBL" id="CXWC01000002">
    <property type="protein sequence ID" value="CTQ66318.1"/>
    <property type="molecule type" value="Genomic_DNA"/>
</dbReference>
<protein>
    <submittedName>
        <fullName evidence="1">Uncharacterized protein</fullName>
    </submittedName>
</protein>
<evidence type="ECO:0000313" key="2">
    <source>
        <dbReference type="Proteomes" id="UP000049983"/>
    </source>
</evidence>
<accession>A0A0M7AC66</accession>
<keyword evidence="2" id="KW-1185">Reference proteome</keyword>
<reference evidence="2" key="1">
    <citation type="submission" date="2015-07" db="EMBL/GenBank/DDBJ databases">
        <authorList>
            <person name="Rodrigo-Torres Lidia"/>
            <person name="Arahal R.David."/>
        </authorList>
    </citation>
    <scope>NUCLEOTIDE SEQUENCE [LARGE SCALE GENOMIC DNA]</scope>
    <source>
        <strain evidence="2">CECT 5096</strain>
    </source>
</reference>
<dbReference type="STRING" id="311410.LA5095_02193"/>
<name>A0A0M7AC66_9HYPH</name>
<proteinExistence type="predicted"/>
<organism evidence="1 2">
    <name type="scientific">Roseibium album</name>
    <dbReference type="NCBI Taxonomy" id="311410"/>
    <lineage>
        <taxon>Bacteria</taxon>
        <taxon>Pseudomonadati</taxon>
        <taxon>Pseudomonadota</taxon>
        <taxon>Alphaproteobacteria</taxon>
        <taxon>Hyphomicrobiales</taxon>
        <taxon>Stappiaceae</taxon>
        <taxon>Roseibium</taxon>
    </lineage>
</organism>
<gene>
    <name evidence="1" type="ORF">LA5096_01049</name>
</gene>
<dbReference type="AlphaFoldDB" id="A0A0M7AC66"/>
<dbReference type="Proteomes" id="UP000049983">
    <property type="component" value="Unassembled WGS sequence"/>
</dbReference>